<evidence type="ECO:0000313" key="2">
    <source>
        <dbReference type="EMBL" id="MQL97568.1"/>
    </source>
</evidence>
<protein>
    <recommendedName>
        <fullName evidence="1">Alliinase EGF-like domain-containing protein</fullName>
    </recommendedName>
</protein>
<proteinExistence type="predicted"/>
<gene>
    <name evidence="2" type="ORF">Taro_030261</name>
</gene>
<reference evidence="2" key="1">
    <citation type="submission" date="2017-07" db="EMBL/GenBank/DDBJ databases">
        <title>Taro Niue Genome Assembly and Annotation.</title>
        <authorList>
            <person name="Atibalentja N."/>
            <person name="Keating K."/>
            <person name="Fields C.J."/>
        </authorList>
    </citation>
    <scope>NUCLEOTIDE SEQUENCE</scope>
    <source>
        <strain evidence="2">Niue_2</strain>
        <tissue evidence="2">Leaf</tissue>
    </source>
</reference>
<organism evidence="2 3">
    <name type="scientific">Colocasia esculenta</name>
    <name type="common">Wild taro</name>
    <name type="synonym">Arum esculentum</name>
    <dbReference type="NCBI Taxonomy" id="4460"/>
    <lineage>
        <taxon>Eukaryota</taxon>
        <taxon>Viridiplantae</taxon>
        <taxon>Streptophyta</taxon>
        <taxon>Embryophyta</taxon>
        <taxon>Tracheophyta</taxon>
        <taxon>Spermatophyta</taxon>
        <taxon>Magnoliopsida</taxon>
        <taxon>Liliopsida</taxon>
        <taxon>Araceae</taxon>
        <taxon>Aroideae</taxon>
        <taxon>Colocasieae</taxon>
        <taxon>Colocasia</taxon>
    </lineage>
</organism>
<dbReference type="EMBL" id="NMUH01002068">
    <property type="protein sequence ID" value="MQL97568.1"/>
    <property type="molecule type" value="Genomic_DNA"/>
</dbReference>
<name>A0A843VM13_COLES</name>
<evidence type="ECO:0000259" key="1">
    <source>
        <dbReference type="Pfam" id="PF04863"/>
    </source>
</evidence>
<dbReference type="InterPro" id="IPR006947">
    <property type="entry name" value="EGF_alliinase"/>
</dbReference>
<dbReference type="GO" id="GO:0016846">
    <property type="term" value="F:carbon-sulfur lyase activity"/>
    <property type="evidence" value="ECO:0007669"/>
    <property type="project" value="InterPro"/>
</dbReference>
<dbReference type="OrthoDB" id="692322at2759"/>
<dbReference type="Pfam" id="PF04863">
    <property type="entry name" value="EGF_alliinase"/>
    <property type="match status" value="1"/>
</dbReference>
<dbReference type="Gene3D" id="2.10.25.30">
    <property type="entry name" value="EGF-like, alliinase"/>
    <property type="match status" value="1"/>
</dbReference>
<dbReference type="InterPro" id="IPR037029">
    <property type="entry name" value="Alliinase_N_sf"/>
</dbReference>
<evidence type="ECO:0000313" key="3">
    <source>
        <dbReference type="Proteomes" id="UP000652761"/>
    </source>
</evidence>
<keyword evidence="3" id="KW-1185">Reference proteome</keyword>
<dbReference type="Proteomes" id="UP000652761">
    <property type="component" value="Unassembled WGS sequence"/>
</dbReference>
<feature type="domain" description="Alliinase EGF-like" evidence="1">
    <location>
        <begin position="46"/>
        <end position="102"/>
    </location>
</feature>
<sequence>MAAAAGADVSQRKCRVLLSCSLLSNLFFLSYYHLYHFPKEGIALGWSRGAASQAEAVGAISCSGHGSAFLDGVPVGGEGCPPRCECHACYAGHDCSELLPDCPADADGL</sequence>
<comment type="caution">
    <text evidence="2">The sequence shown here is derived from an EMBL/GenBank/DDBJ whole genome shotgun (WGS) entry which is preliminary data.</text>
</comment>
<dbReference type="AlphaFoldDB" id="A0A843VM13"/>
<accession>A0A843VM13</accession>